<evidence type="ECO:0000259" key="1">
    <source>
        <dbReference type="Pfam" id="PF12728"/>
    </source>
</evidence>
<evidence type="ECO:0000313" key="2">
    <source>
        <dbReference type="EMBL" id="RGL87139.1"/>
    </source>
</evidence>
<dbReference type="Pfam" id="PF12728">
    <property type="entry name" value="HTH_17"/>
    <property type="match status" value="1"/>
</dbReference>
<dbReference type="InterPro" id="IPR041657">
    <property type="entry name" value="HTH_17"/>
</dbReference>
<dbReference type="RefSeq" id="WP_007897100.1">
    <property type="nucleotide sequence ID" value="NZ_JAKKXB010000002.1"/>
</dbReference>
<dbReference type="Proteomes" id="UP000261003">
    <property type="component" value="Unassembled WGS sequence"/>
</dbReference>
<dbReference type="InterPro" id="IPR010093">
    <property type="entry name" value="SinI_DNA-bd"/>
</dbReference>
<reference evidence="4 5" key="1">
    <citation type="submission" date="2018-08" db="EMBL/GenBank/DDBJ databases">
        <title>A genome reference for cultivated species of the human gut microbiota.</title>
        <authorList>
            <person name="Zou Y."/>
            <person name="Xue W."/>
            <person name="Luo G."/>
        </authorList>
    </citation>
    <scope>NUCLEOTIDE SEQUENCE [LARGE SCALE GENOMIC DNA]</scope>
    <source>
        <strain evidence="3 4">OM08-13BH</strain>
        <strain evidence="2 5">TF05-18</strain>
    </source>
</reference>
<dbReference type="GO" id="GO:0003677">
    <property type="term" value="F:DNA binding"/>
    <property type="evidence" value="ECO:0007669"/>
    <property type="project" value="InterPro"/>
</dbReference>
<organism evidence="2 5">
    <name type="scientific">Phocaeicola vulgatus</name>
    <name type="common">Bacteroides vulgatus</name>
    <dbReference type="NCBI Taxonomy" id="821"/>
    <lineage>
        <taxon>Bacteria</taxon>
        <taxon>Pseudomonadati</taxon>
        <taxon>Bacteroidota</taxon>
        <taxon>Bacteroidia</taxon>
        <taxon>Bacteroidales</taxon>
        <taxon>Bacteroidaceae</taxon>
        <taxon>Phocaeicola</taxon>
    </lineage>
</organism>
<dbReference type="NCBIfam" id="TIGR01764">
    <property type="entry name" value="excise"/>
    <property type="match status" value="1"/>
</dbReference>
<feature type="domain" description="Helix-turn-helix" evidence="1">
    <location>
        <begin position="46"/>
        <end position="95"/>
    </location>
</feature>
<name>A0A3E4T7L9_PHOVU</name>
<dbReference type="Proteomes" id="UP000261278">
    <property type="component" value="Unassembled WGS sequence"/>
</dbReference>
<dbReference type="AlphaFoldDB" id="A0A3E4T7L9"/>
<sequence>MTKELTFNDLPMVVAQLRDEVVGMKQMIISLQSQNKPHKANTHIPMSVEEASAYLKMPMATLYMKLGNGSIPATKPGKRYCLYQDELDKWLETNRKNPVPLTAEEENAAILAGNKRKPKPLNW</sequence>
<comment type="caution">
    <text evidence="2">The sequence shown here is derived from an EMBL/GenBank/DDBJ whole genome shotgun (WGS) entry which is preliminary data.</text>
</comment>
<evidence type="ECO:0000313" key="5">
    <source>
        <dbReference type="Proteomes" id="UP000261278"/>
    </source>
</evidence>
<dbReference type="GeneID" id="78336179"/>
<protein>
    <submittedName>
        <fullName evidence="2">Helix-turn-helix domain-containing protein</fullName>
    </submittedName>
</protein>
<gene>
    <name evidence="3" type="ORF">DXC16_04015</name>
    <name evidence="2" type="ORF">DXC44_06850</name>
</gene>
<dbReference type="EMBL" id="QSSN01000006">
    <property type="protein sequence ID" value="RGL87139.1"/>
    <property type="molecule type" value="Genomic_DNA"/>
</dbReference>
<accession>A0A3E4T7L9</accession>
<proteinExistence type="predicted"/>
<evidence type="ECO:0000313" key="3">
    <source>
        <dbReference type="EMBL" id="RGM46698.1"/>
    </source>
</evidence>
<evidence type="ECO:0000313" key="4">
    <source>
        <dbReference type="Proteomes" id="UP000261003"/>
    </source>
</evidence>
<dbReference type="EMBL" id="QSTG01000004">
    <property type="protein sequence ID" value="RGM46698.1"/>
    <property type="molecule type" value="Genomic_DNA"/>
</dbReference>